<evidence type="ECO:0000256" key="1">
    <source>
        <dbReference type="SAM" id="Phobius"/>
    </source>
</evidence>
<dbReference type="KEGG" id="mlz:F6J85_14140"/>
<proteinExistence type="predicted"/>
<dbReference type="Pfam" id="PF22564">
    <property type="entry name" value="HAAS"/>
    <property type="match status" value="1"/>
</dbReference>
<keyword evidence="1" id="KW-1133">Transmembrane helix</keyword>
<dbReference type="Proteomes" id="UP000325516">
    <property type="component" value="Chromosome"/>
</dbReference>
<keyword evidence="1" id="KW-0812">Transmembrane</keyword>
<feature type="transmembrane region" description="Helical" evidence="1">
    <location>
        <begin position="91"/>
        <end position="110"/>
    </location>
</feature>
<sequence length="332" mass="35501">MTMSTLTDRYVGAAMRSVPEKQRADLAAELRASIEDQLDARMAGGEPHDAAERAVLTDLGDPDRLAADYTDRPLHLIGPRYFLAWWRLTKLLWAIVPVCAAFGVALGQTLSGASFGEIVGSVASVTISVIVNVGFWTTLVFFIVERSAGGADVGFVSRWTPDQLPEPHDSGARLTDLIASLVLLGVAAGAVLWDHFVGTAYLAGRGWTSFLAPELWPWLIGGLLVLCACEAILAIRVYAYGRWTARSASVNLLLNALIVVPGVWLLMQGKLVNPTFFASVIPESGDTVAVIVGIVFGFTMVGVAGWDSVDAFLKAGRAGRTSTRRRAAVSAQ</sequence>
<name>A0A5J6L675_9MICO</name>
<dbReference type="NCBIfam" id="NF038403">
    <property type="entry name" value="perm_prefix_1"/>
    <property type="match status" value="1"/>
</dbReference>
<protein>
    <submittedName>
        <fullName evidence="2">Uncharacterized protein</fullName>
    </submittedName>
</protein>
<keyword evidence="3" id="KW-1185">Reference proteome</keyword>
<feature type="transmembrane region" description="Helical" evidence="1">
    <location>
        <begin position="250"/>
        <end position="267"/>
    </location>
</feature>
<accession>A0A5J6L675</accession>
<dbReference type="InterPro" id="IPR047928">
    <property type="entry name" value="Perm_prefix_1"/>
</dbReference>
<gene>
    <name evidence="2" type="ORF">F6J85_14140</name>
</gene>
<feature type="transmembrane region" description="Helical" evidence="1">
    <location>
        <begin position="287"/>
        <end position="306"/>
    </location>
</feature>
<feature type="transmembrane region" description="Helical" evidence="1">
    <location>
        <begin position="122"/>
        <end position="144"/>
    </location>
</feature>
<organism evidence="2 3">
    <name type="scientific">Microbacterium lushaniae</name>
    <dbReference type="NCBI Taxonomy" id="2614639"/>
    <lineage>
        <taxon>Bacteria</taxon>
        <taxon>Bacillati</taxon>
        <taxon>Actinomycetota</taxon>
        <taxon>Actinomycetes</taxon>
        <taxon>Micrococcales</taxon>
        <taxon>Microbacteriaceae</taxon>
        <taxon>Microbacterium</taxon>
    </lineage>
</organism>
<dbReference type="AlphaFoldDB" id="A0A5J6L675"/>
<keyword evidence="1" id="KW-0472">Membrane</keyword>
<evidence type="ECO:0000313" key="2">
    <source>
        <dbReference type="EMBL" id="QEW04114.1"/>
    </source>
</evidence>
<feature type="transmembrane region" description="Helical" evidence="1">
    <location>
        <begin position="215"/>
        <end position="238"/>
    </location>
</feature>
<reference evidence="3" key="1">
    <citation type="submission" date="2019-09" db="EMBL/GenBank/DDBJ databases">
        <title>Mumia zhuanghuii sp. nov. isolated from the intestinal contents of plateau pika (Ochotona curzoniae) in the Qinghai-Tibet plateau of China.</title>
        <authorList>
            <person name="Tian Z."/>
        </authorList>
    </citation>
    <scope>NUCLEOTIDE SEQUENCE [LARGE SCALE GENOMIC DNA]</scope>
    <source>
        <strain evidence="3">L-031</strain>
    </source>
</reference>
<evidence type="ECO:0000313" key="3">
    <source>
        <dbReference type="Proteomes" id="UP000325516"/>
    </source>
</evidence>
<dbReference type="EMBL" id="CP044232">
    <property type="protein sequence ID" value="QEW04114.1"/>
    <property type="molecule type" value="Genomic_DNA"/>
</dbReference>
<feature type="transmembrane region" description="Helical" evidence="1">
    <location>
        <begin position="177"/>
        <end position="203"/>
    </location>
</feature>